<dbReference type="PROSITE" id="PS00678">
    <property type="entry name" value="WD_REPEATS_1"/>
    <property type="match status" value="2"/>
</dbReference>
<dbReference type="Proteomes" id="UP000515908">
    <property type="component" value="Chromosome 10"/>
</dbReference>
<dbReference type="SUPFAM" id="SSF50978">
    <property type="entry name" value="WD40 repeat-like"/>
    <property type="match status" value="1"/>
</dbReference>
<comment type="subcellular location">
    <subcellularLocation>
        <location evidence="1">Nucleus</location>
    </subcellularLocation>
</comment>
<protein>
    <submittedName>
        <fullName evidence="8">WD domain, G-beta repeat, putative</fullName>
    </submittedName>
</protein>
<dbReference type="VEuPathDB" id="TriTrypDB:ADEAN_000569700"/>
<dbReference type="PANTHER" id="PTHR22850">
    <property type="entry name" value="WD40 REPEAT FAMILY"/>
    <property type="match status" value="1"/>
</dbReference>
<dbReference type="InterPro" id="IPR050459">
    <property type="entry name" value="WD_repeat_RBAP46/RBAP48/MSI1"/>
</dbReference>
<keyword evidence="3" id="KW-0677">Repeat</keyword>
<sequence>MEVAVSNCAWGGGGVNYQLYGEDDDENAEGELEVEIEEGKQFKHVRGHFQCDQTIPVDSPVLRICALPFENNIIAVKTATGVVTVYNTLQQDEEGGESSPEAITDAVLDGSRVGGFGLAWSPVKIGFLASAGDDGLLQYWDVRHQLSVDLKEHTDRAEDAHGPLVAAAHTFTGHRDSITSCDWHHSQGHLLATSGLDGDLRLWDIRTSKCAGTVPSAHEGGALCCQFHPSSAHQLTSSGADGSLHLYDIRKTMAPPLLTLDYHGKAVYRFSWSPFAESVLCSAGDDGRVVLWDISKSTVSASYTSRVAPPEVSFLHLGHLGKVTDVAWCTSVEEPWLLASTDSSNGLQLYRPREEVVKDHLSVFEW</sequence>
<keyword evidence="4" id="KW-0689">Ribosomal protein</keyword>
<evidence type="ECO:0000256" key="7">
    <source>
        <dbReference type="PROSITE-ProRule" id="PRU00221"/>
    </source>
</evidence>
<evidence type="ECO:0000256" key="6">
    <source>
        <dbReference type="ARBA" id="ARBA00023274"/>
    </source>
</evidence>
<dbReference type="PROSITE" id="PS50294">
    <property type="entry name" value="WD_REPEATS_REGION"/>
    <property type="match status" value="2"/>
</dbReference>
<dbReference type="GO" id="GO:0005634">
    <property type="term" value="C:nucleus"/>
    <property type="evidence" value="ECO:0007669"/>
    <property type="project" value="UniProtKB-SubCell"/>
</dbReference>
<dbReference type="Gene3D" id="2.130.10.10">
    <property type="entry name" value="YVTN repeat-like/Quinoprotein amine dehydrogenase"/>
    <property type="match status" value="1"/>
</dbReference>
<proteinExistence type="predicted"/>
<dbReference type="GO" id="GO:0005840">
    <property type="term" value="C:ribosome"/>
    <property type="evidence" value="ECO:0007669"/>
    <property type="project" value="UniProtKB-KW"/>
</dbReference>
<keyword evidence="5" id="KW-0539">Nucleus</keyword>
<feature type="repeat" description="WD" evidence="7">
    <location>
        <begin position="171"/>
        <end position="213"/>
    </location>
</feature>
<dbReference type="InterPro" id="IPR020472">
    <property type="entry name" value="WD40_PAC1"/>
</dbReference>
<evidence type="ECO:0000256" key="4">
    <source>
        <dbReference type="ARBA" id="ARBA00022980"/>
    </source>
</evidence>
<dbReference type="InterPro" id="IPR015943">
    <property type="entry name" value="WD40/YVTN_repeat-like_dom_sf"/>
</dbReference>
<evidence type="ECO:0000256" key="2">
    <source>
        <dbReference type="ARBA" id="ARBA00022574"/>
    </source>
</evidence>
<reference evidence="8 9" key="1">
    <citation type="submission" date="2020-08" db="EMBL/GenBank/DDBJ databases">
        <authorList>
            <person name="Newling K."/>
            <person name="Davey J."/>
            <person name="Forrester S."/>
        </authorList>
    </citation>
    <scope>NUCLEOTIDE SEQUENCE [LARGE SCALE GENOMIC DNA]</scope>
    <source>
        <strain evidence="9">Crithidia deanei Carvalho (ATCC PRA-265)</strain>
    </source>
</reference>
<gene>
    <name evidence="8" type="ORF">ADEAN_000569700</name>
</gene>
<name>S9V6Z7_9TRYP</name>
<feature type="repeat" description="WD" evidence="7">
    <location>
        <begin position="260"/>
        <end position="302"/>
    </location>
</feature>
<dbReference type="InterPro" id="IPR019775">
    <property type="entry name" value="WD40_repeat_CS"/>
</dbReference>
<keyword evidence="2 7" id="KW-0853">WD repeat</keyword>
<dbReference type="OrthoDB" id="277949at2759"/>
<dbReference type="InterPro" id="IPR036322">
    <property type="entry name" value="WD40_repeat_dom_sf"/>
</dbReference>
<keyword evidence="9" id="KW-1185">Reference proteome</keyword>
<evidence type="ECO:0000256" key="1">
    <source>
        <dbReference type="ARBA" id="ARBA00004123"/>
    </source>
</evidence>
<dbReference type="PRINTS" id="PR00320">
    <property type="entry name" value="GPROTEINBRPT"/>
</dbReference>
<evidence type="ECO:0000256" key="5">
    <source>
        <dbReference type="ARBA" id="ARBA00023242"/>
    </source>
</evidence>
<organism evidence="8 9">
    <name type="scientific">Angomonas deanei</name>
    <dbReference type="NCBI Taxonomy" id="59799"/>
    <lineage>
        <taxon>Eukaryota</taxon>
        <taxon>Discoba</taxon>
        <taxon>Euglenozoa</taxon>
        <taxon>Kinetoplastea</taxon>
        <taxon>Metakinetoplastina</taxon>
        <taxon>Trypanosomatida</taxon>
        <taxon>Trypanosomatidae</taxon>
        <taxon>Strigomonadinae</taxon>
        <taxon>Angomonas</taxon>
    </lineage>
</organism>
<dbReference type="PROSITE" id="PS50082">
    <property type="entry name" value="WD_REPEATS_2"/>
    <property type="match status" value="2"/>
</dbReference>
<dbReference type="EMBL" id="LR877154">
    <property type="protein sequence ID" value="CAD2218210.1"/>
    <property type="molecule type" value="Genomic_DNA"/>
</dbReference>
<dbReference type="GO" id="GO:1990904">
    <property type="term" value="C:ribonucleoprotein complex"/>
    <property type="evidence" value="ECO:0007669"/>
    <property type="project" value="UniProtKB-KW"/>
</dbReference>
<keyword evidence="6" id="KW-0687">Ribonucleoprotein</keyword>
<dbReference type="Pfam" id="PF00400">
    <property type="entry name" value="WD40"/>
    <property type="match status" value="3"/>
</dbReference>
<accession>S9V6Z7</accession>
<evidence type="ECO:0000313" key="9">
    <source>
        <dbReference type="Proteomes" id="UP000515908"/>
    </source>
</evidence>
<dbReference type="AlphaFoldDB" id="S9V6Z7"/>
<evidence type="ECO:0000313" key="8">
    <source>
        <dbReference type="EMBL" id="CAD2218210.1"/>
    </source>
</evidence>
<dbReference type="InterPro" id="IPR001680">
    <property type="entry name" value="WD40_rpt"/>
</dbReference>
<dbReference type="SMART" id="SM00320">
    <property type="entry name" value="WD40"/>
    <property type="match status" value="6"/>
</dbReference>
<evidence type="ECO:0000256" key="3">
    <source>
        <dbReference type="ARBA" id="ARBA00022737"/>
    </source>
</evidence>